<feature type="domain" description="Cyclin-like" evidence="6">
    <location>
        <begin position="64"/>
        <end position="145"/>
    </location>
</feature>
<dbReference type="PANTHER" id="PTHR11618:SF13">
    <property type="entry name" value="TRANSCRIPTION INITIATION FACTOR IIB"/>
    <property type="match status" value="1"/>
</dbReference>
<dbReference type="Gene3D" id="1.10.472.10">
    <property type="entry name" value="Cyclin-like"/>
    <property type="match status" value="1"/>
</dbReference>
<keyword evidence="8" id="KW-1185">Reference proteome</keyword>
<comment type="similarity">
    <text evidence="1">Belongs to the TFIIB family.</text>
</comment>
<organism evidence="7 8">
    <name type="scientific">Marasmius tenuissimus</name>
    <dbReference type="NCBI Taxonomy" id="585030"/>
    <lineage>
        <taxon>Eukaryota</taxon>
        <taxon>Fungi</taxon>
        <taxon>Dikarya</taxon>
        <taxon>Basidiomycota</taxon>
        <taxon>Agaricomycotina</taxon>
        <taxon>Agaricomycetes</taxon>
        <taxon>Agaricomycetidae</taxon>
        <taxon>Agaricales</taxon>
        <taxon>Marasmiineae</taxon>
        <taxon>Marasmiaceae</taxon>
        <taxon>Marasmius</taxon>
    </lineage>
</organism>
<evidence type="ECO:0000256" key="2">
    <source>
        <dbReference type="ARBA" id="ARBA00013932"/>
    </source>
</evidence>
<evidence type="ECO:0000256" key="3">
    <source>
        <dbReference type="ARBA" id="ARBA00022737"/>
    </source>
</evidence>
<dbReference type="Gene3D" id="1.10.472.170">
    <property type="match status" value="1"/>
</dbReference>
<dbReference type="Pfam" id="PF00382">
    <property type="entry name" value="TFIIB"/>
    <property type="match status" value="2"/>
</dbReference>
<keyword evidence="5" id="KW-0804">Transcription</keyword>
<dbReference type="EMBL" id="JBBXMP010000214">
    <property type="protein sequence ID" value="KAL0059653.1"/>
    <property type="molecule type" value="Genomic_DNA"/>
</dbReference>
<reference evidence="7 8" key="1">
    <citation type="submission" date="2024-05" db="EMBL/GenBank/DDBJ databases">
        <title>A draft genome resource for the thread blight pathogen Marasmius tenuissimus strain MS-2.</title>
        <authorList>
            <person name="Yulfo-Soto G.E."/>
            <person name="Baruah I.K."/>
            <person name="Amoako-Attah I."/>
            <person name="Bukari Y."/>
            <person name="Meinhardt L.W."/>
            <person name="Bailey B.A."/>
            <person name="Cohen S.P."/>
        </authorList>
    </citation>
    <scope>NUCLEOTIDE SEQUENCE [LARGE SCALE GENOMIC DNA]</scope>
    <source>
        <strain evidence="7 8">MS-2</strain>
    </source>
</reference>
<keyword evidence="4" id="KW-0805">Transcription regulation</keyword>
<dbReference type="CDD" id="cd20551">
    <property type="entry name" value="CYCLIN_TFIIB_rpt1"/>
    <property type="match status" value="1"/>
</dbReference>
<comment type="caution">
    <text evidence="7">The sequence shown here is derived from an EMBL/GenBank/DDBJ whole genome shotgun (WGS) entry which is preliminary data.</text>
</comment>
<dbReference type="PANTHER" id="PTHR11618">
    <property type="entry name" value="TRANSCRIPTION INITIATION FACTOR IIB-RELATED"/>
    <property type="match status" value="1"/>
</dbReference>
<dbReference type="PROSITE" id="PS00782">
    <property type="entry name" value="TFIIB"/>
    <property type="match status" value="1"/>
</dbReference>
<evidence type="ECO:0000256" key="4">
    <source>
        <dbReference type="ARBA" id="ARBA00023015"/>
    </source>
</evidence>
<sequence>MAGDDGGDPSRVGVAEDPITEGVNKLSTVIGVQDGGSGLARELQRAASRSQNSRSQRKLTTAFRDITNWCDQFSLSKDVGDIAKQLYKRLDEEKLLRGKPLEAVLAACVFIACRQARVPRTFGEICSLTHVTKKALSQCCKALERAFNLKPIPSQVAQSSESSEPSVSPPEPALPSNPEALVSRYCNQLDLPYYVEIYCADVIITARELGIAEGRKPASIAGGAIYFTSCLVGQERSLKEISDVTGVSEGTIELVFHSYRKEKNNLVKEGWVEEGRAQLDRLPSPDSDDE</sequence>
<gene>
    <name evidence="7" type="primary">SUA7_2</name>
    <name evidence="7" type="ORF">AAF712_013618</name>
</gene>
<dbReference type="SUPFAM" id="SSF47954">
    <property type="entry name" value="Cyclin-like"/>
    <property type="match status" value="2"/>
</dbReference>
<dbReference type="SMART" id="SM00385">
    <property type="entry name" value="CYCLIN"/>
    <property type="match status" value="1"/>
</dbReference>
<evidence type="ECO:0000256" key="5">
    <source>
        <dbReference type="ARBA" id="ARBA00023163"/>
    </source>
</evidence>
<dbReference type="PRINTS" id="PR00685">
    <property type="entry name" value="TIFACTORIIB"/>
</dbReference>
<proteinExistence type="inferred from homology"/>
<evidence type="ECO:0000256" key="1">
    <source>
        <dbReference type="ARBA" id="ARBA00010857"/>
    </source>
</evidence>
<evidence type="ECO:0000259" key="6">
    <source>
        <dbReference type="SMART" id="SM00385"/>
    </source>
</evidence>
<keyword evidence="3" id="KW-0677">Repeat</keyword>
<dbReference type="Proteomes" id="UP001437256">
    <property type="component" value="Unassembled WGS sequence"/>
</dbReference>
<dbReference type="InterPro" id="IPR013150">
    <property type="entry name" value="TFIIB_cyclin"/>
</dbReference>
<dbReference type="InterPro" id="IPR023486">
    <property type="entry name" value="TFIIB_CS"/>
</dbReference>
<evidence type="ECO:0000313" key="7">
    <source>
        <dbReference type="EMBL" id="KAL0059653.1"/>
    </source>
</evidence>
<dbReference type="InterPro" id="IPR013763">
    <property type="entry name" value="Cyclin-like_dom"/>
</dbReference>
<protein>
    <recommendedName>
        <fullName evidence="2">Transcription initiation factor IIB</fullName>
    </recommendedName>
</protein>
<accession>A0ABR2ZEB9</accession>
<dbReference type="InterPro" id="IPR000812">
    <property type="entry name" value="TFIIB"/>
</dbReference>
<evidence type="ECO:0000313" key="8">
    <source>
        <dbReference type="Proteomes" id="UP001437256"/>
    </source>
</evidence>
<name>A0ABR2ZEB9_9AGAR</name>
<dbReference type="InterPro" id="IPR036915">
    <property type="entry name" value="Cyclin-like_sf"/>
</dbReference>